<proteinExistence type="predicted"/>
<dbReference type="Proteomes" id="UP000679247">
    <property type="component" value="Chromosome"/>
</dbReference>
<protein>
    <recommendedName>
        <fullName evidence="3">Mobilization protein</fullName>
    </recommendedName>
</protein>
<accession>A0ABX8FG23</accession>
<evidence type="ECO:0000313" key="1">
    <source>
        <dbReference type="EMBL" id="QVY62952.1"/>
    </source>
</evidence>
<name>A0ABX8FG23_9BACI</name>
<keyword evidence="2" id="KW-1185">Reference proteome</keyword>
<evidence type="ECO:0008006" key="3">
    <source>
        <dbReference type="Google" id="ProtNLM"/>
    </source>
</evidence>
<sequence>MKKYRVTQHACFRATERLGVTVEHASNHLNQLMQTAFYQGDLTHPDGKIRRAFDHYKSKTRLILGEDDEIITVYKFPEEEPKESPKDSHTDLFAEDVRLFIQRKFAKSEREYKRKERVLSIEIAELNLELATHQLSYAKAKSPKVRAGLSDKIAEVQAKVDRVKFELDTATKAFNEIKEKAAVYL</sequence>
<reference evidence="1 2" key="1">
    <citation type="submission" date="2021-03" db="EMBL/GenBank/DDBJ databases">
        <title>The first data on the complete genome of the tetrodotoxin-producing bacterium.</title>
        <authorList>
            <person name="Melnikova D.I."/>
            <person name="Nijland R."/>
            <person name="Magarlamov T.Y."/>
        </authorList>
    </citation>
    <scope>NUCLEOTIDE SEQUENCE [LARGE SCALE GENOMIC DNA]</scope>
    <source>
        <strain evidence="1 2">1839</strain>
    </source>
</reference>
<gene>
    <name evidence="1" type="ORF">J1899_07885</name>
</gene>
<dbReference type="RefSeq" id="WP_214478316.1">
    <property type="nucleotide sequence ID" value="NZ_CP071709.1"/>
</dbReference>
<evidence type="ECO:0000313" key="2">
    <source>
        <dbReference type="Proteomes" id="UP000679247"/>
    </source>
</evidence>
<organism evidence="1 2">
    <name type="scientific">Cytobacillus gottheilii</name>
    <dbReference type="NCBI Taxonomy" id="859144"/>
    <lineage>
        <taxon>Bacteria</taxon>
        <taxon>Bacillati</taxon>
        <taxon>Bacillota</taxon>
        <taxon>Bacilli</taxon>
        <taxon>Bacillales</taxon>
        <taxon>Bacillaceae</taxon>
        <taxon>Cytobacillus</taxon>
    </lineage>
</organism>
<dbReference type="EMBL" id="CP071709">
    <property type="protein sequence ID" value="QVY62952.1"/>
    <property type="molecule type" value="Genomic_DNA"/>
</dbReference>